<feature type="domain" description="Ig-like" evidence="4">
    <location>
        <begin position="301"/>
        <end position="392"/>
    </location>
</feature>
<dbReference type="PANTHER" id="PTHR46013">
    <property type="entry name" value="VASCULAR CELL ADHESION MOLECULE 1"/>
    <property type="match status" value="1"/>
</dbReference>
<dbReference type="PANTHER" id="PTHR46013:SF4">
    <property type="entry name" value="B-CELL RECEPTOR CD22-RELATED"/>
    <property type="match status" value="1"/>
</dbReference>
<dbReference type="InterPro" id="IPR003599">
    <property type="entry name" value="Ig_sub"/>
</dbReference>
<keyword evidence="2" id="KW-0812">Transmembrane</keyword>
<keyword evidence="3" id="KW-0732">Signal</keyword>
<evidence type="ECO:0000259" key="4">
    <source>
        <dbReference type="PROSITE" id="PS50835"/>
    </source>
</evidence>
<dbReference type="InterPro" id="IPR013783">
    <property type="entry name" value="Ig-like_fold"/>
</dbReference>
<feature type="compositionally biased region" description="Basic and acidic residues" evidence="1">
    <location>
        <begin position="422"/>
        <end position="431"/>
    </location>
</feature>
<feature type="signal peptide" evidence="3">
    <location>
        <begin position="1"/>
        <end position="21"/>
    </location>
</feature>
<dbReference type="SUPFAM" id="SSF48726">
    <property type="entry name" value="Immunoglobulin"/>
    <property type="match status" value="3"/>
</dbReference>
<dbReference type="EMBL" id="JAFHDT010000025">
    <property type="protein sequence ID" value="KAI7791434.1"/>
    <property type="molecule type" value="Genomic_DNA"/>
</dbReference>
<comment type="caution">
    <text evidence="5">The sequence shown here is derived from an EMBL/GenBank/DDBJ whole genome shotgun (WGS) entry which is preliminary data.</text>
</comment>
<dbReference type="InterPro" id="IPR007110">
    <property type="entry name" value="Ig-like_dom"/>
</dbReference>
<name>A0A9W7WAB5_TRIRA</name>
<keyword evidence="6" id="KW-1185">Reference proteome</keyword>
<feature type="chain" id="PRO_5040750254" description="Ig-like domain-containing protein" evidence="3">
    <location>
        <begin position="22"/>
        <end position="495"/>
    </location>
</feature>
<keyword evidence="2" id="KW-1133">Transmembrane helix</keyword>
<dbReference type="Gene3D" id="2.60.40.10">
    <property type="entry name" value="Immunoglobulins"/>
    <property type="match status" value="3"/>
</dbReference>
<keyword evidence="2" id="KW-0472">Membrane</keyword>
<gene>
    <name evidence="5" type="ORF">IRJ41_019990</name>
</gene>
<feature type="compositionally biased region" description="Polar residues" evidence="1">
    <location>
        <begin position="433"/>
        <end position="447"/>
    </location>
</feature>
<feature type="region of interest" description="Disordered" evidence="1">
    <location>
        <begin position="419"/>
        <end position="451"/>
    </location>
</feature>
<reference evidence="5" key="1">
    <citation type="submission" date="2021-02" db="EMBL/GenBank/DDBJ databases">
        <title>Comparative genomics reveals that relaxation of natural selection precedes convergent phenotypic evolution of cavefish.</title>
        <authorList>
            <person name="Peng Z."/>
        </authorList>
    </citation>
    <scope>NUCLEOTIDE SEQUENCE</scope>
    <source>
        <tissue evidence="5">Muscle</tissue>
    </source>
</reference>
<dbReference type="AlphaFoldDB" id="A0A9W7WAB5"/>
<dbReference type="InterPro" id="IPR036179">
    <property type="entry name" value="Ig-like_dom_sf"/>
</dbReference>
<sequence>MDFNFAFTSLILLMNIEDILTLERLHVNCEHEYICAVRETDVTLRCFYKNEDIKTGFWFSHKQSQNWRESDEPEDIALDFDYSGRVKQQITIFHSVLTIRDVRERDSGEYQLMFIMKDGVKHISSVTVHLTVTVLQVKIDLALLRYQLVYLTCETSCSVTSGPRYFYWKKDGRYINLASIEPAAYSCDLTGDFKISSAPVCFSNSGCWNVTYTSRRVCALVGSTAEIHSSYSHPTGYTVVNTYWHSRPERFIDIREEQQFAGRVEYVGNTLRIKDVNMSDSGEYKFRIITNTLDGTLSGSPGVSLTVTDTKVTSSLDPVIEGQKGILSCSTKCTLDNNITFSWYKNGQPVTDGFKLLNKLYLNSVNKDELKEYSCTVTDVQSSEKRTRTQITIVMLSMLLILAVIGVLTYRFLRRRKHNSSQKRDNTKVEPHPSTSGNVAPQSTVSDFTHRTDSEEQDLHYSCVSFKQSDKSTSSTHTVIYSSAEDVHYATVKVK</sequence>
<evidence type="ECO:0000313" key="5">
    <source>
        <dbReference type="EMBL" id="KAI7791434.1"/>
    </source>
</evidence>
<evidence type="ECO:0000313" key="6">
    <source>
        <dbReference type="Proteomes" id="UP001059041"/>
    </source>
</evidence>
<accession>A0A9W7WAB5</accession>
<protein>
    <recommendedName>
        <fullName evidence="4">Ig-like domain-containing protein</fullName>
    </recommendedName>
</protein>
<proteinExistence type="predicted"/>
<dbReference type="PROSITE" id="PS50835">
    <property type="entry name" value="IG_LIKE"/>
    <property type="match status" value="1"/>
</dbReference>
<dbReference type="Proteomes" id="UP001059041">
    <property type="component" value="Linkage Group LG25"/>
</dbReference>
<organism evidence="5 6">
    <name type="scientific">Triplophysa rosa</name>
    <name type="common">Cave loach</name>
    <dbReference type="NCBI Taxonomy" id="992332"/>
    <lineage>
        <taxon>Eukaryota</taxon>
        <taxon>Metazoa</taxon>
        <taxon>Chordata</taxon>
        <taxon>Craniata</taxon>
        <taxon>Vertebrata</taxon>
        <taxon>Euteleostomi</taxon>
        <taxon>Actinopterygii</taxon>
        <taxon>Neopterygii</taxon>
        <taxon>Teleostei</taxon>
        <taxon>Ostariophysi</taxon>
        <taxon>Cypriniformes</taxon>
        <taxon>Nemacheilidae</taxon>
        <taxon>Triplophysa</taxon>
    </lineage>
</organism>
<dbReference type="Pfam" id="PF13895">
    <property type="entry name" value="Ig_2"/>
    <property type="match status" value="1"/>
</dbReference>
<evidence type="ECO:0000256" key="3">
    <source>
        <dbReference type="SAM" id="SignalP"/>
    </source>
</evidence>
<evidence type="ECO:0000256" key="2">
    <source>
        <dbReference type="SAM" id="Phobius"/>
    </source>
</evidence>
<feature type="transmembrane region" description="Helical" evidence="2">
    <location>
        <begin position="391"/>
        <end position="413"/>
    </location>
</feature>
<evidence type="ECO:0000256" key="1">
    <source>
        <dbReference type="SAM" id="MobiDB-lite"/>
    </source>
</evidence>
<dbReference type="SMART" id="SM00409">
    <property type="entry name" value="IG"/>
    <property type="match status" value="3"/>
</dbReference>